<evidence type="ECO:0000313" key="2">
    <source>
        <dbReference type="Proteomes" id="UP001227230"/>
    </source>
</evidence>
<organism evidence="1 2">
    <name type="scientific">Vitis vinifera</name>
    <name type="common">Grape</name>
    <dbReference type="NCBI Taxonomy" id="29760"/>
    <lineage>
        <taxon>Eukaryota</taxon>
        <taxon>Viridiplantae</taxon>
        <taxon>Streptophyta</taxon>
        <taxon>Embryophyta</taxon>
        <taxon>Tracheophyta</taxon>
        <taxon>Spermatophyta</taxon>
        <taxon>Magnoliopsida</taxon>
        <taxon>eudicotyledons</taxon>
        <taxon>Gunneridae</taxon>
        <taxon>Pentapetalae</taxon>
        <taxon>rosids</taxon>
        <taxon>Vitales</taxon>
        <taxon>Vitaceae</taxon>
        <taxon>Viteae</taxon>
        <taxon>Vitis</taxon>
    </lineage>
</organism>
<evidence type="ECO:0000313" key="1">
    <source>
        <dbReference type="EMBL" id="WKA05169.1"/>
    </source>
</evidence>
<dbReference type="SUPFAM" id="SSF56672">
    <property type="entry name" value="DNA/RNA polymerases"/>
    <property type="match status" value="1"/>
</dbReference>
<evidence type="ECO:0008006" key="3">
    <source>
        <dbReference type="Google" id="ProtNLM"/>
    </source>
</evidence>
<proteinExistence type="predicted"/>
<name>A0ABY9DDD4_VITVI</name>
<dbReference type="Proteomes" id="UP001227230">
    <property type="component" value="Chromosome 15"/>
</dbReference>
<dbReference type="InterPro" id="IPR043502">
    <property type="entry name" value="DNA/RNA_pol_sf"/>
</dbReference>
<accession>A0ABY9DDD4</accession>
<dbReference type="CDD" id="cd09272">
    <property type="entry name" value="RNase_HI_RT_Ty1"/>
    <property type="match status" value="1"/>
</dbReference>
<dbReference type="EMBL" id="CP126662">
    <property type="protein sequence ID" value="WKA05169.1"/>
    <property type="molecule type" value="Genomic_DNA"/>
</dbReference>
<protein>
    <recommendedName>
        <fullName evidence="3">Retrovirus-related Pol polyprotein from transposon RE2</fullName>
    </recommendedName>
</protein>
<sequence length="260" mass="29654">MQGANPISTTMTTGQKLSGYGSESVQDVKLYRSVVGALQYVIVTRPEIAYSVNKVCQYMQAPLESHWKVVKRILRYLKDTLHHGLHLRKSHTLDLVVFCDADWASDPNDRRSTSGFCVYFGSNLVTWQLKKQHTISRLSTKVEYRSLASLVAEITWLQSLLSEIKITLPTPPVIWCDNLNTVMLACNPVLHSRTKHIEFDLYFVREKVLQRKVSIQHVPSIDQVADVLTKAVSSTQFVNLRNKLKVENLSTLSLRENVKR</sequence>
<dbReference type="PANTHER" id="PTHR11439:SF455">
    <property type="entry name" value="RLK (RECEPTOR-LIKE PROTEIN KINASE) 8, PUTATIVE-RELATED"/>
    <property type="match status" value="1"/>
</dbReference>
<keyword evidence="2" id="KW-1185">Reference proteome</keyword>
<dbReference type="PANTHER" id="PTHR11439">
    <property type="entry name" value="GAG-POL-RELATED RETROTRANSPOSON"/>
    <property type="match status" value="1"/>
</dbReference>
<reference evidence="1 2" key="1">
    <citation type="journal article" date="2023" name="Hortic Res">
        <title>The complete reference genome for grapevine (Vitis vinifera L.) genetics and breeding.</title>
        <authorList>
            <person name="Shi X."/>
            <person name="Cao S."/>
            <person name="Wang X."/>
            <person name="Huang S."/>
            <person name="Wang Y."/>
            <person name="Liu Z."/>
            <person name="Liu W."/>
            <person name="Leng X."/>
            <person name="Peng Y."/>
            <person name="Wang N."/>
            <person name="Wang Y."/>
            <person name="Ma Z."/>
            <person name="Xu X."/>
            <person name="Zhang F."/>
            <person name="Xue H."/>
            <person name="Zhong H."/>
            <person name="Wang Y."/>
            <person name="Zhang K."/>
            <person name="Velt A."/>
            <person name="Avia K."/>
            <person name="Holtgrawe D."/>
            <person name="Grimplet J."/>
            <person name="Matus J.T."/>
            <person name="Ware D."/>
            <person name="Wu X."/>
            <person name="Wang H."/>
            <person name="Liu C."/>
            <person name="Fang Y."/>
            <person name="Rustenholz C."/>
            <person name="Cheng Z."/>
            <person name="Xiao H."/>
            <person name="Zhou Y."/>
        </authorList>
    </citation>
    <scope>NUCLEOTIDE SEQUENCE [LARGE SCALE GENOMIC DNA]</scope>
    <source>
        <strain evidence="2">cv. Pinot noir / PN40024</strain>
        <tissue evidence="1">Leaf</tissue>
    </source>
</reference>
<gene>
    <name evidence="1" type="ORF">VitviT2T_023150</name>
</gene>